<dbReference type="Pfam" id="PF00135">
    <property type="entry name" value="COesterase"/>
    <property type="match status" value="1"/>
</dbReference>
<evidence type="ECO:0000256" key="2">
    <source>
        <dbReference type="ARBA" id="ARBA00022801"/>
    </source>
</evidence>
<accession>A0A5A5TXR5</accession>
<dbReference type="PANTHER" id="PTHR11559">
    <property type="entry name" value="CARBOXYLESTERASE"/>
    <property type="match status" value="1"/>
</dbReference>
<dbReference type="InterPro" id="IPR029058">
    <property type="entry name" value="AB_hydrolase_fold"/>
</dbReference>
<evidence type="ECO:0000313" key="6">
    <source>
        <dbReference type="Proteomes" id="UP000323274"/>
    </source>
</evidence>
<sequence>MADEATVVTISQGQLLGTKEGQTSAFYDVPYGSNQGRFKHVGTPISWTGVRDARQPGVIFKQGPNRLASVMGSKPGEKNQSEDAFRLNVWTPDVRGKKPVLFWIHGGGFLTGGGALSWYDARHLAENGDVVVVTVNYRLGVFGNLRLPGISDGNLALNDLITALKWVKRHISAFGGDPEQVTVAGQSAGAWYSLALLASDESYQLFNRLGLMSFPGSVEALSEENAQLLASLLLSHFNLSSKQASKLLDVADDELIAAQGAVTLAMQKRTHDYVPTGFIPMIDGKLLKADIISEAVRHAQGHVTIFGGTTTHETTSFFHQTPQSKKADYLDFIATSTTTIFTEPTSRLFKAMADRHNDVFQYVMAYPAADPNILACHCIELPFIFDNFEMWDNAPMLAGMDQLSAQQLAHQMQSYFYQFIKYGNPNIAPNLTWPKLTSNDSETMVFNKTSSIQRIVE</sequence>
<dbReference type="InterPro" id="IPR050309">
    <property type="entry name" value="Type-B_Carboxylest/Lipase"/>
</dbReference>
<comment type="caution">
    <text evidence="5">The sequence shown here is derived from an EMBL/GenBank/DDBJ whole genome shotgun (WGS) entry which is preliminary data.</text>
</comment>
<dbReference type="AlphaFoldDB" id="A0A5A5TXR5"/>
<dbReference type="EMBL" id="BJJW01000001">
    <property type="protein sequence ID" value="GDZ82779.1"/>
    <property type="molecule type" value="Genomic_DNA"/>
</dbReference>
<protein>
    <recommendedName>
        <fullName evidence="3">Carboxylic ester hydrolase</fullName>
        <ecNumber evidence="3">3.1.1.-</ecNumber>
    </recommendedName>
</protein>
<dbReference type="PROSITE" id="PS00122">
    <property type="entry name" value="CARBOXYLESTERASE_B_1"/>
    <property type="match status" value="1"/>
</dbReference>
<dbReference type="EC" id="3.1.1.-" evidence="3"/>
<dbReference type="GO" id="GO:0016787">
    <property type="term" value="F:hydrolase activity"/>
    <property type="evidence" value="ECO:0007669"/>
    <property type="project" value="UniProtKB-KW"/>
</dbReference>
<dbReference type="Gene3D" id="3.40.50.1820">
    <property type="entry name" value="alpha/beta hydrolase"/>
    <property type="match status" value="1"/>
</dbReference>
<gene>
    <name evidence="5" type="ORF">LCIT_00210</name>
</gene>
<name>A0A5A5TXR5_LEUCI</name>
<evidence type="ECO:0000313" key="5">
    <source>
        <dbReference type="EMBL" id="GDZ82779.1"/>
    </source>
</evidence>
<keyword evidence="2 3" id="KW-0378">Hydrolase</keyword>
<dbReference type="InterPro" id="IPR002018">
    <property type="entry name" value="CarbesteraseB"/>
</dbReference>
<reference evidence="5 6" key="1">
    <citation type="submission" date="2019-04" db="EMBL/GenBank/DDBJ databases">
        <title>A pseudo-fructophilic Leuconostoc citreum strain F192-5 isolated from peel of satsuma mandarin: the first report for isolation and characterization of strain-dependent fructophilic-like characteristics.</title>
        <authorList>
            <person name="Maeno S."/>
            <person name="Tanizawa Y."/>
            <person name="Kajikawa A."/>
            <person name="Kanesaki Y."/>
            <person name="Kubota E."/>
            <person name="Arita M."/>
            <person name="Leon D."/>
            <person name="Endo A."/>
        </authorList>
    </citation>
    <scope>NUCLEOTIDE SEQUENCE [LARGE SCALE GENOMIC DNA]</scope>
    <source>
        <strain evidence="5 6">F192-5</strain>
    </source>
</reference>
<feature type="domain" description="Carboxylesterase type B" evidence="4">
    <location>
        <begin position="5"/>
        <end position="326"/>
    </location>
</feature>
<dbReference type="RefSeq" id="WP_100665250.1">
    <property type="nucleotide sequence ID" value="NZ_BJJW01000001.1"/>
</dbReference>
<dbReference type="SUPFAM" id="SSF53474">
    <property type="entry name" value="alpha/beta-Hydrolases"/>
    <property type="match status" value="1"/>
</dbReference>
<evidence type="ECO:0000256" key="1">
    <source>
        <dbReference type="ARBA" id="ARBA00005964"/>
    </source>
</evidence>
<dbReference type="InterPro" id="IPR019826">
    <property type="entry name" value="Carboxylesterase_B_AS"/>
</dbReference>
<dbReference type="Proteomes" id="UP000323274">
    <property type="component" value="Unassembled WGS sequence"/>
</dbReference>
<organism evidence="5 6">
    <name type="scientific">Leuconostoc citreum</name>
    <dbReference type="NCBI Taxonomy" id="33964"/>
    <lineage>
        <taxon>Bacteria</taxon>
        <taxon>Bacillati</taxon>
        <taxon>Bacillota</taxon>
        <taxon>Bacilli</taxon>
        <taxon>Lactobacillales</taxon>
        <taxon>Lactobacillaceae</taxon>
        <taxon>Leuconostoc</taxon>
    </lineage>
</organism>
<evidence type="ECO:0000256" key="3">
    <source>
        <dbReference type="RuleBase" id="RU361235"/>
    </source>
</evidence>
<comment type="similarity">
    <text evidence="1 3">Belongs to the type-B carboxylesterase/lipase family.</text>
</comment>
<proteinExistence type="inferred from homology"/>
<evidence type="ECO:0000259" key="4">
    <source>
        <dbReference type="Pfam" id="PF00135"/>
    </source>
</evidence>